<feature type="compositionally biased region" description="Polar residues" evidence="1">
    <location>
        <begin position="20"/>
        <end position="30"/>
    </location>
</feature>
<feature type="compositionally biased region" description="Low complexity" evidence="1">
    <location>
        <begin position="266"/>
        <end position="284"/>
    </location>
</feature>
<dbReference type="InterPro" id="IPR040976">
    <property type="entry name" value="Pkinase_fungal"/>
</dbReference>
<feature type="compositionally biased region" description="Pro residues" evidence="1">
    <location>
        <begin position="1"/>
        <end position="10"/>
    </location>
</feature>
<dbReference type="PANTHER" id="PTHR38248">
    <property type="entry name" value="FUNK1 6"/>
    <property type="match status" value="1"/>
</dbReference>
<evidence type="ECO:0000313" key="3">
    <source>
        <dbReference type="EMBL" id="CAA7263641.1"/>
    </source>
</evidence>
<dbReference type="OrthoDB" id="5569250at2759"/>
<sequence length="796" mass="87986">MMNKMPPPQAQDPALAQAATSTPFSTGSGSHNLYQTQYTQGHYKPYLAADLVNVAIIPFDDFFRCAFNFDKGKNEGLSAKFDAIATSQECNRLLDRYKDEVGHETERYGPFNNLANHILAELWGVLPDSRPKNLVVCRNDHVSVKGSTAQQSPDCVAVPESVLSGHPDRMSCDNLSKGGPTEAAFHWDELPTFIEFKMEVKNLHTIPLESSTKVPSAPAGRASGSKTGSSSSEAVSRKPSRTSTPTSTPGLIPSPTIALSPAFGPTQSTTGSTSTSTGRSTSSSKRLREDDKDSVRKRARKDEDSPATTRADTLMQCASYALEMLSHGGFRTHVLGVLVTDDKLELLYYDHSITIRSESVCFTQDTASLVALLYCMQMLTPAGWGYVDVIGPPPLGKSSNTSGPSVSPDPLVSTDPSTAQDELRTTRSKSKPSVPGYRQPLHGTHLHLQNGQVLELGELIFRQHALIGRGSCVVCGKAENSHEWADKPLVVKFSFTPVTRISEGAMLEKIVELAKGDTENVGMLAHLPDVLHHEAVPPGDVQSRFSAWLKNQGIGYEDRRLQILVMTELFSIKELRSTAAIAPVFRDVFKCYKWLHEVAQVIHRDVSLNNIMYRKKEDGSACGVLSDFDLALFLSENKAAASTSTQRTGTKPYMAIDLLDNPKVTLLHRYRHDLESLFYVLVCLTTHEDNKDILAWPALGWQELAVAKREFLRSELPVPVPEFTTVVLWTLEMAEMFRLGYDARTAHRNALLLRRFYPQQQTEIPSTSMPEFKEETLGGHVDFDKFEAILEIKIDQ</sequence>
<feature type="compositionally biased region" description="Basic and acidic residues" evidence="1">
    <location>
        <begin position="286"/>
        <end position="304"/>
    </location>
</feature>
<dbReference type="InterPro" id="IPR008266">
    <property type="entry name" value="Tyr_kinase_AS"/>
</dbReference>
<dbReference type="Gene3D" id="1.10.510.10">
    <property type="entry name" value="Transferase(Phosphotransferase) domain 1"/>
    <property type="match status" value="1"/>
</dbReference>
<dbReference type="SMART" id="SM00220">
    <property type="entry name" value="S_TKc"/>
    <property type="match status" value="1"/>
</dbReference>
<feature type="compositionally biased region" description="Low complexity" evidence="1">
    <location>
        <begin position="219"/>
        <end position="234"/>
    </location>
</feature>
<evidence type="ECO:0000256" key="1">
    <source>
        <dbReference type="SAM" id="MobiDB-lite"/>
    </source>
</evidence>
<dbReference type="SUPFAM" id="SSF56112">
    <property type="entry name" value="Protein kinase-like (PK-like)"/>
    <property type="match status" value="1"/>
</dbReference>
<dbReference type="AlphaFoldDB" id="A0A8S0VZH2"/>
<accession>A0A8S0VZH2</accession>
<evidence type="ECO:0000259" key="2">
    <source>
        <dbReference type="PROSITE" id="PS50011"/>
    </source>
</evidence>
<protein>
    <recommendedName>
        <fullName evidence="2">Protein kinase domain-containing protein</fullName>
    </recommendedName>
</protein>
<dbReference type="PANTHER" id="PTHR38248:SF2">
    <property type="entry name" value="FUNK1 11"/>
    <property type="match status" value="1"/>
</dbReference>
<dbReference type="PROSITE" id="PS00109">
    <property type="entry name" value="PROTEIN_KINASE_TYR"/>
    <property type="match status" value="1"/>
</dbReference>
<dbReference type="GO" id="GO:0005524">
    <property type="term" value="F:ATP binding"/>
    <property type="evidence" value="ECO:0007669"/>
    <property type="project" value="InterPro"/>
</dbReference>
<dbReference type="PROSITE" id="PS50011">
    <property type="entry name" value="PROTEIN_KINASE_DOM"/>
    <property type="match status" value="1"/>
</dbReference>
<proteinExistence type="predicted"/>
<organism evidence="3 4">
    <name type="scientific">Cyclocybe aegerita</name>
    <name type="common">Black poplar mushroom</name>
    <name type="synonym">Agrocybe aegerita</name>
    <dbReference type="NCBI Taxonomy" id="1973307"/>
    <lineage>
        <taxon>Eukaryota</taxon>
        <taxon>Fungi</taxon>
        <taxon>Dikarya</taxon>
        <taxon>Basidiomycota</taxon>
        <taxon>Agaricomycotina</taxon>
        <taxon>Agaricomycetes</taxon>
        <taxon>Agaricomycetidae</taxon>
        <taxon>Agaricales</taxon>
        <taxon>Agaricineae</taxon>
        <taxon>Bolbitiaceae</taxon>
        <taxon>Cyclocybe</taxon>
    </lineage>
</organism>
<dbReference type="InterPro" id="IPR000719">
    <property type="entry name" value="Prot_kinase_dom"/>
</dbReference>
<dbReference type="GO" id="GO:0004672">
    <property type="term" value="F:protein kinase activity"/>
    <property type="evidence" value="ECO:0007669"/>
    <property type="project" value="InterPro"/>
</dbReference>
<dbReference type="Pfam" id="PF17667">
    <property type="entry name" value="Pkinase_fungal"/>
    <property type="match status" value="1"/>
</dbReference>
<feature type="region of interest" description="Disordered" evidence="1">
    <location>
        <begin position="397"/>
        <end position="437"/>
    </location>
</feature>
<dbReference type="InterPro" id="IPR011009">
    <property type="entry name" value="Kinase-like_dom_sf"/>
</dbReference>
<gene>
    <name evidence="3" type="ORF">AAE3_LOCUS5732</name>
</gene>
<feature type="region of interest" description="Disordered" evidence="1">
    <location>
        <begin position="1"/>
        <end position="30"/>
    </location>
</feature>
<keyword evidence="4" id="KW-1185">Reference proteome</keyword>
<reference evidence="3 4" key="1">
    <citation type="submission" date="2020-01" db="EMBL/GenBank/DDBJ databases">
        <authorList>
            <person name="Gupta K D."/>
        </authorList>
    </citation>
    <scope>NUCLEOTIDE SEQUENCE [LARGE SCALE GENOMIC DNA]</scope>
</reference>
<dbReference type="Proteomes" id="UP000467700">
    <property type="component" value="Unassembled WGS sequence"/>
</dbReference>
<dbReference type="EMBL" id="CACVBS010000040">
    <property type="protein sequence ID" value="CAA7263641.1"/>
    <property type="molecule type" value="Genomic_DNA"/>
</dbReference>
<name>A0A8S0VZH2_CYCAE</name>
<feature type="domain" description="Protein kinase" evidence="2">
    <location>
        <begin position="461"/>
        <end position="752"/>
    </location>
</feature>
<evidence type="ECO:0000313" key="4">
    <source>
        <dbReference type="Proteomes" id="UP000467700"/>
    </source>
</evidence>
<feature type="region of interest" description="Disordered" evidence="1">
    <location>
        <begin position="210"/>
        <end position="310"/>
    </location>
</feature>
<comment type="caution">
    <text evidence="3">The sequence shown here is derived from an EMBL/GenBank/DDBJ whole genome shotgun (WGS) entry which is preliminary data.</text>
</comment>